<keyword evidence="1" id="KW-0805">Transcription regulation</keyword>
<dbReference type="InterPro" id="IPR028978">
    <property type="entry name" value="Chorismate_lyase_/UTRA_dom_sf"/>
</dbReference>
<dbReference type="GO" id="GO:0003677">
    <property type="term" value="F:DNA binding"/>
    <property type="evidence" value="ECO:0007669"/>
    <property type="project" value="UniProtKB-KW"/>
</dbReference>
<dbReference type="PANTHER" id="PTHR44846:SF17">
    <property type="entry name" value="GNTR-FAMILY TRANSCRIPTIONAL REGULATOR"/>
    <property type="match status" value="1"/>
</dbReference>
<feature type="domain" description="HTH gntR-type" evidence="4">
    <location>
        <begin position="7"/>
        <end position="75"/>
    </location>
</feature>
<dbReference type="Gene3D" id="1.10.10.10">
    <property type="entry name" value="Winged helix-like DNA-binding domain superfamily/Winged helix DNA-binding domain"/>
    <property type="match status" value="1"/>
</dbReference>
<dbReference type="OrthoDB" id="3517122at2"/>
<dbReference type="Pfam" id="PF00392">
    <property type="entry name" value="GntR"/>
    <property type="match status" value="1"/>
</dbReference>
<dbReference type="InterPro" id="IPR050679">
    <property type="entry name" value="Bact_HTH_transcr_reg"/>
</dbReference>
<proteinExistence type="predicted"/>
<dbReference type="PROSITE" id="PS50949">
    <property type="entry name" value="HTH_GNTR"/>
    <property type="match status" value="1"/>
</dbReference>
<dbReference type="AlphaFoldDB" id="A0A1I1UV65"/>
<evidence type="ECO:0000256" key="3">
    <source>
        <dbReference type="ARBA" id="ARBA00023163"/>
    </source>
</evidence>
<reference evidence="5 6" key="1">
    <citation type="submission" date="2016-10" db="EMBL/GenBank/DDBJ databases">
        <authorList>
            <person name="de Groot N.N."/>
        </authorList>
    </citation>
    <scope>NUCLEOTIDE SEQUENCE [LARGE SCALE GENOMIC DNA]</scope>
    <source>
        <strain evidence="5 6">CGMCC 4.5739</strain>
    </source>
</reference>
<keyword evidence="2" id="KW-0238">DNA-binding</keyword>
<dbReference type="InterPro" id="IPR036388">
    <property type="entry name" value="WH-like_DNA-bd_sf"/>
</dbReference>
<dbReference type="SUPFAM" id="SSF46785">
    <property type="entry name" value="Winged helix' DNA-binding domain"/>
    <property type="match status" value="1"/>
</dbReference>
<evidence type="ECO:0000256" key="2">
    <source>
        <dbReference type="ARBA" id="ARBA00023125"/>
    </source>
</evidence>
<evidence type="ECO:0000313" key="5">
    <source>
        <dbReference type="EMBL" id="SFD74677.1"/>
    </source>
</evidence>
<dbReference type="GO" id="GO:0003700">
    <property type="term" value="F:DNA-binding transcription factor activity"/>
    <property type="evidence" value="ECO:0007669"/>
    <property type="project" value="InterPro"/>
</dbReference>
<dbReference type="InterPro" id="IPR036390">
    <property type="entry name" value="WH_DNA-bd_sf"/>
</dbReference>
<dbReference type="Proteomes" id="UP000199207">
    <property type="component" value="Unassembled WGS sequence"/>
</dbReference>
<dbReference type="RefSeq" id="WP_093841623.1">
    <property type="nucleotide sequence ID" value="NZ_FOLM01000027.1"/>
</dbReference>
<evidence type="ECO:0000256" key="1">
    <source>
        <dbReference type="ARBA" id="ARBA00023015"/>
    </source>
</evidence>
<name>A0A1I1UV65_9ACTN</name>
<keyword evidence="3" id="KW-0804">Transcription</keyword>
<dbReference type="Pfam" id="PF07702">
    <property type="entry name" value="UTRA"/>
    <property type="match status" value="1"/>
</dbReference>
<dbReference type="STRING" id="910347.SAMN05421773_12730"/>
<dbReference type="GO" id="GO:0045892">
    <property type="term" value="P:negative regulation of DNA-templated transcription"/>
    <property type="evidence" value="ECO:0007669"/>
    <property type="project" value="TreeGrafter"/>
</dbReference>
<evidence type="ECO:0000259" key="4">
    <source>
        <dbReference type="PROSITE" id="PS50949"/>
    </source>
</evidence>
<dbReference type="SMART" id="SM00866">
    <property type="entry name" value="UTRA"/>
    <property type="match status" value="1"/>
</dbReference>
<dbReference type="InterPro" id="IPR011663">
    <property type="entry name" value="UTRA"/>
</dbReference>
<gene>
    <name evidence="5" type="ORF">SAMN05421773_12730</name>
</gene>
<dbReference type="Gene3D" id="3.40.1410.10">
    <property type="entry name" value="Chorismate lyase-like"/>
    <property type="match status" value="1"/>
</dbReference>
<dbReference type="PANTHER" id="PTHR44846">
    <property type="entry name" value="MANNOSYL-D-GLYCERATE TRANSPORT/METABOLISM SYSTEM REPRESSOR MNGR-RELATED"/>
    <property type="match status" value="1"/>
</dbReference>
<dbReference type="EMBL" id="FOLM01000027">
    <property type="protein sequence ID" value="SFD74677.1"/>
    <property type="molecule type" value="Genomic_DNA"/>
</dbReference>
<dbReference type="SMART" id="SM00345">
    <property type="entry name" value="HTH_GNTR"/>
    <property type="match status" value="1"/>
</dbReference>
<accession>A0A1I1UV65</accession>
<evidence type="ECO:0000313" key="6">
    <source>
        <dbReference type="Proteomes" id="UP000199207"/>
    </source>
</evidence>
<dbReference type="InterPro" id="IPR000524">
    <property type="entry name" value="Tscrpt_reg_HTH_GntR"/>
</dbReference>
<protein>
    <submittedName>
        <fullName evidence="5">GntR family transcriptional regulator</fullName>
    </submittedName>
</protein>
<sequence length="267" mass="29104">MTDDPRGPKWRVLAAEMRRRIEAGDYPPGATLPQIKQAAEEAGVAAETARQAYKSLEASGLVRSVKRIGFVVLEPPMRRRITRGTTITRGPRGYVFPAAAHPGEVWEPHGRPSAKRVPAPAIVAQHFGLEAGTEVVRRRRVMSPAGEPPFQLVDTWISTEAVASAPQAAEPDTGPGGYLDRLEEAGHGPITWEETIRVRLPEKEEAQLLAIPSALPVLETVIVGTSAQTEQPVEVTIRIIPSDRVELVSRLQRATSARWPVQPANPQ</sequence>
<keyword evidence="6" id="KW-1185">Reference proteome</keyword>
<organism evidence="5 6">
    <name type="scientific">Streptomyces aidingensis</name>
    <dbReference type="NCBI Taxonomy" id="910347"/>
    <lineage>
        <taxon>Bacteria</taxon>
        <taxon>Bacillati</taxon>
        <taxon>Actinomycetota</taxon>
        <taxon>Actinomycetes</taxon>
        <taxon>Kitasatosporales</taxon>
        <taxon>Streptomycetaceae</taxon>
        <taxon>Streptomyces</taxon>
    </lineage>
</organism>
<dbReference type="SUPFAM" id="SSF64288">
    <property type="entry name" value="Chorismate lyase-like"/>
    <property type="match status" value="1"/>
</dbReference>